<evidence type="ECO:0000259" key="5">
    <source>
        <dbReference type="Pfam" id="PF09084"/>
    </source>
</evidence>
<comment type="similarity">
    <text evidence="2">Belongs to the bacterial solute-binding protein SsuA/TauA family.</text>
</comment>
<comment type="caution">
    <text evidence="6">The sequence shown here is derived from an EMBL/GenBank/DDBJ whole genome shotgun (WGS) entry which is preliminary data.</text>
</comment>
<evidence type="ECO:0000256" key="4">
    <source>
        <dbReference type="SAM" id="SignalP"/>
    </source>
</evidence>
<dbReference type="PANTHER" id="PTHR30024">
    <property type="entry name" value="ALIPHATIC SULFONATES-BINDING PROTEIN-RELATED"/>
    <property type="match status" value="1"/>
</dbReference>
<protein>
    <submittedName>
        <fullName evidence="6">ABC transporter substrate-binding protein</fullName>
    </submittedName>
</protein>
<name>A0ABW4XCN6_9ACTN</name>
<dbReference type="Gene3D" id="3.40.190.10">
    <property type="entry name" value="Periplasmic binding protein-like II"/>
    <property type="match status" value="2"/>
</dbReference>
<evidence type="ECO:0000313" key="7">
    <source>
        <dbReference type="Proteomes" id="UP001597402"/>
    </source>
</evidence>
<evidence type="ECO:0000256" key="1">
    <source>
        <dbReference type="ARBA" id="ARBA00004418"/>
    </source>
</evidence>
<accession>A0ABW4XCN6</accession>
<evidence type="ECO:0000256" key="2">
    <source>
        <dbReference type="ARBA" id="ARBA00010742"/>
    </source>
</evidence>
<reference evidence="7" key="1">
    <citation type="journal article" date="2019" name="Int. J. Syst. Evol. Microbiol.">
        <title>The Global Catalogue of Microorganisms (GCM) 10K type strain sequencing project: providing services to taxonomists for standard genome sequencing and annotation.</title>
        <authorList>
            <consortium name="The Broad Institute Genomics Platform"/>
            <consortium name="The Broad Institute Genome Sequencing Center for Infectious Disease"/>
            <person name="Wu L."/>
            <person name="Ma J."/>
        </authorList>
    </citation>
    <scope>NUCLEOTIDE SEQUENCE [LARGE SCALE GENOMIC DNA]</scope>
    <source>
        <strain evidence="7">JCM 3338</strain>
    </source>
</reference>
<comment type="subcellular location">
    <subcellularLocation>
        <location evidence="1">Periplasm</location>
    </subcellularLocation>
</comment>
<dbReference type="PROSITE" id="PS51257">
    <property type="entry name" value="PROKAR_LIPOPROTEIN"/>
    <property type="match status" value="1"/>
</dbReference>
<keyword evidence="7" id="KW-1185">Reference proteome</keyword>
<feature type="domain" description="SsuA/THI5-like" evidence="5">
    <location>
        <begin position="60"/>
        <end position="267"/>
    </location>
</feature>
<organism evidence="6 7">
    <name type="scientific">Blastococcus deserti</name>
    <dbReference type="NCBI Taxonomy" id="2259033"/>
    <lineage>
        <taxon>Bacteria</taxon>
        <taxon>Bacillati</taxon>
        <taxon>Actinomycetota</taxon>
        <taxon>Actinomycetes</taxon>
        <taxon>Geodermatophilales</taxon>
        <taxon>Geodermatophilaceae</taxon>
        <taxon>Blastococcus</taxon>
    </lineage>
</organism>
<evidence type="ECO:0000256" key="3">
    <source>
        <dbReference type="ARBA" id="ARBA00022729"/>
    </source>
</evidence>
<dbReference type="CDD" id="cd01008">
    <property type="entry name" value="PBP2_NrtA_SsuA_CpmA_like"/>
    <property type="match status" value="1"/>
</dbReference>
<dbReference type="SUPFAM" id="SSF53850">
    <property type="entry name" value="Periplasmic binding protein-like II"/>
    <property type="match status" value="1"/>
</dbReference>
<evidence type="ECO:0000313" key="6">
    <source>
        <dbReference type="EMBL" id="MFD2093195.1"/>
    </source>
</evidence>
<dbReference type="PANTHER" id="PTHR30024:SF47">
    <property type="entry name" value="TAURINE-BINDING PERIPLASMIC PROTEIN"/>
    <property type="match status" value="1"/>
</dbReference>
<dbReference type="Proteomes" id="UP001597402">
    <property type="component" value="Unassembled WGS sequence"/>
</dbReference>
<proteinExistence type="inferred from homology"/>
<dbReference type="EMBL" id="JBHUHP010000016">
    <property type="protein sequence ID" value="MFD2093195.1"/>
    <property type="molecule type" value="Genomic_DNA"/>
</dbReference>
<keyword evidence="3 4" id="KW-0732">Signal</keyword>
<dbReference type="InterPro" id="IPR015168">
    <property type="entry name" value="SsuA/THI5"/>
</dbReference>
<gene>
    <name evidence="6" type="ORF">ACFSHS_16650</name>
</gene>
<feature type="signal peptide" evidence="4">
    <location>
        <begin position="1"/>
        <end position="36"/>
    </location>
</feature>
<sequence length="342" mass="37063">MSSRRINGRFRDSSIRRGLAAGLVAALLTACGGGEAGSGGTDGEAPVPMTFTGAGNLSWLNIYVAHDEGIFERHGIESNVRLFDVGFLGTEAVLAGEAHTAGSVEFPLLGLLAQGGDIVVPAVVVQANDQRIVVDDSIQKPEDLAGKRIGLIAGSAFEYAFQEYLELHGVSRDEVEFVNVDAAEQVAVMARGDIDGFLNVEPVVSRGLESLGGDAHILEPGIEDVYQTRILLEMQGEWVRENPEATERVLEALIEADEFIEANPERAVEIGAEWTQQEPEVVRAFLDDAEFDYTVHLDQAARDSMQAIAEWMVDQGKIDRVPDLDEVFVPEYLEAVAPEQAE</sequence>
<feature type="chain" id="PRO_5047030553" evidence="4">
    <location>
        <begin position="37"/>
        <end position="342"/>
    </location>
</feature>
<dbReference type="Pfam" id="PF09084">
    <property type="entry name" value="NMT1"/>
    <property type="match status" value="1"/>
</dbReference>
<dbReference type="RefSeq" id="WP_376878491.1">
    <property type="nucleotide sequence ID" value="NZ_JBHUHP010000016.1"/>
</dbReference>